<dbReference type="AlphaFoldDB" id="Q0DXW7"/>
<comment type="function">
    <text evidence="2">Binds amino acids.</text>
</comment>
<keyword evidence="1 2" id="KW-0677">Repeat</keyword>
<reference evidence="4 5" key="1">
    <citation type="journal article" date="2005" name="Nature">
        <title>The map-based sequence of the rice genome.</title>
        <authorList>
            <consortium name="International rice genome sequencing project (IRGSP)"/>
            <person name="Matsumoto T."/>
            <person name="Wu J."/>
            <person name="Kanamori H."/>
            <person name="Katayose Y."/>
            <person name="Fujisawa M."/>
            <person name="Namiki N."/>
            <person name="Mizuno H."/>
            <person name="Yamamoto K."/>
            <person name="Antonio B.A."/>
            <person name="Baba T."/>
            <person name="Sakata K."/>
            <person name="Nagamura Y."/>
            <person name="Aoki H."/>
            <person name="Arikawa K."/>
            <person name="Arita K."/>
            <person name="Bito T."/>
            <person name="Chiden Y."/>
            <person name="Fujitsuka N."/>
            <person name="Fukunaka R."/>
            <person name="Hamada M."/>
            <person name="Harada C."/>
            <person name="Hayashi A."/>
            <person name="Hijishita S."/>
            <person name="Honda M."/>
            <person name="Hosokawa S."/>
            <person name="Ichikawa Y."/>
            <person name="Idonuma A."/>
            <person name="Iijima M."/>
            <person name="Ikeda M."/>
            <person name="Ikeno M."/>
            <person name="Ito K."/>
            <person name="Ito S."/>
            <person name="Ito T."/>
            <person name="Ito Y."/>
            <person name="Ito Y."/>
            <person name="Iwabuchi A."/>
            <person name="Kamiya K."/>
            <person name="Karasawa W."/>
            <person name="Kurita K."/>
            <person name="Katagiri S."/>
            <person name="Kikuta A."/>
            <person name="Kobayashi H."/>
            <person name="Kobayashi N."/>
            <person name="Machita K."/>
            <person name="Maehara T."/>
            <person name="Masukawa M."/>
            <person name="Mizubayashi T."/>
            <person name="Mukai Y."/>
            <person name="Nagasaki H."/>
            <person name="Nagata Y."/>
            <person name="Naito S."/>
            <person name="Nakashima M."/>
            <person name="Nakama Y."/>
            <person name="Nakamichi Y."/>
            <person name="Nakamura M."/>
            <person name="Meguro A."/>
            <person name="Negishi M."/>
            <person name="Ohta I."/>
            <person name="Ohta T."/>
            <person name="Okamoto M."/>
            <person name="Ono N."/>
            <person name="Saji S."/>
            <person name="Sakaguchi M."/>
            <person name="Sakai K."/>
            <person name="Shibata M."/>
            <person name="Shimokawa T."/>
            <person name="Song J."/>
            <person name="Takazaki Y."/>
            <person name="Terasawa K."/>
            <person name="Tsugane M."/>
            <person name="Tsuji K."/>
            <person name="Ueda S."/>
            <person name="Waki K."/>
            <person name="Yamagata H."/>
            <person name="Yamamoto M."/>
            <person name="Yamamoto S."/>
            <person name="Yamane H."/>
            <person name="Yoshiki S."/>
            <person name="Yoshihara R."/>
            <person name="Yukawa K."/>
            <person name="Zhong H."/>
            <person name="Yano M."/>
            <person name="Yuan Q."/>
            <person name="Ouyang S."/>
            <person name="Liu J."/>
            <person name="Jones K.M."/>
            <person name="Gansberger K."/>
            <person name="Moffat K."/>
            <person name="Hill J."/>
            <person name="Bera J."/>
            <person name="Fadrosh D."/>
            <person name="Jin S."/>
            <person name="Johri S."/>
            <person name="Kim M."/>
            <person name="Overton L."/>
            <person name="Reardon M."/>
            <person name="Tsitrin T."/>
            <person name="Vuong H."/>
            <person name="Weaver B."/>
            <person name="Ciecko A."/>
            <person name="Tallon L."/>
            <person name="Jackson J."/>
            <person name="Pai G."/>
            <person name="Aken S.V."/>
            <person name="Utterback T."/>
            <person name="Reidmuller S."/>
            <person name="Feldblyum T."/>
            <person name="Hsiao J."/>
            <person name="Zismann V."/>
            <person name="Iobst S."/>
            <person name="de Vazeille A.R."/>
            <person name="Buell C.R."/>
            <person name="Ying K."/>
            <person name="Li Y."/>
            <person name="Lu T."/>
            <person name="Huang Y."/>
            <person name="Zhao Q."/>
            <person name="Feng Q."/>
            <person name="Zhang L."/>
            <person name="Zhu J."/>
            <person name="Weng Q."/>
            <person name="Mu J."/>
            <person name="Lu Y."/>
            <person name="Fan D."/>
            <person name="Liu Y."/>
            <person name="Guan J."/>
            <person name="Zhang Y."/>
            <person name="Yu S."/>
            <person name="Liu X."/>
            <person name="Zhang Y."/>
            <person name="Hong G."/>
            <person name="Han B."/>
            <person name="Choisne N."/>
            <person name="Demange N."/>
            <person name="Orjeda G."/>
            <person name="Samain S."/>
            <person name="Cattolico L."/>
            <person name="Pelletier E."/>
            <person name="Couloux A."/>
            <person name="Segurens B."/>
            <person name="Wincker P."/>
            <person name="D'Hont A."/>
            <person name="Scarpelli C."/>
            <person name="Weissenbach J."/>
            <person name="Salanoubat M."/>
            <person name="Quetier F."/>
            <person name="Yu Y."/>
            <person name="Kim H.R."/>
            <person name="Rambo T."/>
            <person name="Currie J."/>
            <person name="Collura K."/>
            <person name="Luo M."/>
            <person name="Yang T."/>
            <person name="Ammiraju J.S.S."/>
            <person name="Engler F."/>
            <person name="Soderlund C."/>
            <person name="Wing R.A."/>
            <person name="Palmer L.E."/>
            <person name="de la Bastide M."/>
            <person name="Spiegel L."/>
            <person name="Nascimento L."/>
            <person name="Zutavern T."/>
            <person name="O'Shaughnessy A."/>
            <person name="Dike S."/>
            <person name="Dedhia N."/>
            <person name="Preston R."/>
            <person name="Balija V."/>
            <person name="McCombie W.R."/>
            <person name="Chow T."/>
            <person name="Chen H."/>
            <person name="Chung M."/>
            <person name="Chen C."/>
            <person name="Shaw J."/>
            <person name="Wu H."/>
            <person name="Hsiao K."/>
            <person name="Chao Y."/>
            <person name="Chu M."/>
            <person name="Cheng C."/>
            <person name="Hour A."/>
            <person name="Lee P."/>
            <person name="Lin S."/>
            <person name="Lin Y."/>
            <person name="Liou J."/>
            <person name="Liu S."/>
            <person name="Hsing Y."/>
            <person name="Raghuvanshi S."/>
            <person name="Mohanty A."/>
            <person name="Bharti A.K."/>
            <person name="Gaur A."/>
            <person name="Gupta V."/>
            <person name="Kumar D."/>
            <person name="Ravi V."/>
            <person name="Vij S."/>
            <person name="Kapur A."/>
            <person name="Khurana P."/>
            <person name="Khurana P."/>
            <person name="Khurana J.P."/>
            <person name="Tyagi A.K."/>
            <person name="Gaikwad K."/>
            <person name="Singh A."/>
            <person name="Dalal V."/>
            <person name="Srivastava S."/>
            <person name="Dixit A."/>
            <person name="Pal A.K."/>
            <person name="Ghazi I.A."/>
            <person name="Yadav M."/>
            <person name="Pandit A."/>
            <person name="Bhargava A."/>
            <person name="Sureshbabu K."/>
            <person name="Batra K."/>
            <person name="Sharma T.R."/>
            <person name="Mohapatra T."/>
            <person name="Singh N.K."/>
            <person name="Messing J."/>
            <person name="Nelson A.B."/>
            <person name="Fuks G."/>
            <person name="Kavchok S."/>
            <person name="Keizer G."/>
            <person name="Linton E."/>
            <person name="Llaca V."/>
            <person name="Song R."/>
            <person name="Tanyolac B."/>
            <person name="Young S."/>
            <person name="Ho-Il K."/>
            <person name="Hahn J.H."/>
            <person name="Sangsakoo G."/>
            <person name="Vanavichit A."/>
            <person name="de Mattos Luiz.A.T."/>
            <person name="Zimmer P.D."/>
            <person name="Malone G."/>
            <person name="Dellagostin O."/>
            <person name="de Oliveira A.C."/>
            <person name="Bevan M."/>
            <person name="Bancroft I."/>
            <person name="Minx P."/>
            <person name="Cordum H."/>
            <person name="Wilson R."/>
            <person name="Cheng Z."/>
            <person name="Jin W."/>
            <person name="Jiang J."/>
            <person name="Leong S.A."/>
            <person name="Iwama H."/>
            <person name="Gojobori T."/>
            <person name="Itoh T."/>
            <person name="Niimura Y."/>
            <person name="Fujii Y."/>
            <person name="Habara T."/>
            <person name="Sakai H."/>
            <person name="Sato Y."/>
            <person name="Wilson G."/>
            <person name="Kumar K."/>
            <person name="McCouch S."/>
            <person name="Juretic N."/>
            <person name="Hoen D."/>
            <person name="Wright S."/>
            <person name="Bruskiewich R."/>
            <person name="Bureau T."/>
            <person name="Miyao A."/>
            <person name="Hirochika H."/>
            <person name="Nishikawa T."/>
            <person name="Kadowaki K."/>
            <person name="Sugiura M."/>
            <person name="Burr B."/>
            <person name="Sasaki T."/>
        </authorList>
    </citation>
    <scope>NUCLEOTIDE SEQUENCE [LARGE SCALE GENOMIC DNA]</scope>
    <source>
        <strain evidence="5">cv. Nipponbare</strain>
    </source>
</reference>
<evidence type="ECO:0000256" key="2">
    <source>
        <dbReference type="RuleBase" id="RU369043"/>
    </source>
</evidence>
<dbReference type="InterPro" id="IPR040217">
    <property type="entry name" value="ACR1-12"/>
</dbReference>
<dbReference type="EMBL" id="AP008208">
    <property type="protein sequence ID" value="BAF09921.2"/>
    <property type="molecule type" value="Genomic_DNA"/>
</dbReference>
<reference evidence="5" key="2">
    <citation type="journal article" date="2008" name="Nucleic Acids Res.">
        <title>The rice annotation project database (RAP-DB): 2008 update.</title>
        <authorList>
            <consortium name="The rice annotation project (RAP)"/>
        </authorList>
    </citation>
    <scope>GENOME REANNOTATION</scope>
    <source>
        <strain evidence="5">cv. Nipponbare</strain>
    </source>
</reference>
<organism evidence="4 5">
    <name type="scientific">Oryza sativa subsp. japonica</name>
    <name type="common">Rice</name>
    <dbReference type="NCBI Taxonomy" id="39947"/>
    <lineage>
        <taxon>Eukaryota</taxon>
        <taxon>Viridiplantae</taxon>
        <taxon>Streptophyta</taxon>
        <taxon>Embryophyta</taxon>
        <taxon>Tracheophyta</taxon>
        <taxon>Spermatophyta</taxon>
        <taxon>Magnoliopsida</taxon>
        <taxon>Liliopsida</taxon>
        <taxon>Poales</taxon>
        <taxon>Poaceae</taxon>
        <taxon>BOP clade</taxon>
        <taxon>Oryzoideae</taxon>
        <taxon>Oryzeae</taxon>
        <taxon>Oryzinae</taxon>
        <taxon>Oryza</taxon>
        <taxon>Oryza sativa</taxon>
    </lineage>
</organism>
<dbReference type="KEGG" id="dosa:Os02g0729500"/>
<protein>
    <recommendedName>
        <fullName evidence="2">ACT domain-containing protein ACR</fullName>
    </recommendedName>
    <alternativeName>
        <fullName evidence="2">Protein ACT DOMAIN REPEATS</fullName>
    </alternativeName>
</protein>
<gene>
    <name evidence="4" type="ordered locus">Os02g0729500</name>
</gene>
<evidence type="ECO:0000256" key="3">
    <source>
        <dbReference type="SAM" id="MobiDB-lite"/>
    </source>
</evidence>
<evidence type="ECO:0000313" key="5">
    <source>
        <dbReference type="Proteomes" id="UP000000763"/>
    </source>
</evidence>
<name>Q0DXW7_ORYSJ</name>
<dbReference type="PANTHER" id="PTHR31096:SF6">
    <property type="entry name" value="ACT DOMAIN-CONTAINING PROTEIN ACR8"/>
    <property type="match status" value="1"/>
</dbReference>
<dbReference type="GO" id="GO:0016597">
    <property type="term" value="F:amino acid binding"/>
    <property type="evidence" value="ECO:0007669"/>
    <property type="project" value="UniProtKB-UniRule"/>
</dbReference>
<sequence>MAMEPVGPAAQWLLPLRRAPAVSPPSGSYRPRRPAAPTAPPGSRGLAAQWLLPPPPPRRSHRRLIAPAVPAEFPPSRRSRHLVVHPFMDVFHVTDRLGCKLTNDSVITYIEQSLGMWNGPTRPMALEGLTALELTGAGRTGLISEVFAVLADMDCEHRM</sequence>
<dbReference type="PANTHER" id="PTHR31096">
    <property type="entry name" value="ACT DOMAIN-CONTAINING PROTEIN ACR4-RELATED"/>
    <property type="match status" value="1"/>
</dbReference>
<evidence type="ECO:0000313" key="4">
    <source>
        <dbReference type="EMBL" id="BAF09921.2"/>
    </source>
</evidence>
<proteinExistence type="predicted"/>
<dbReference type="Proteomes" id="UP000000763">
    <property type="component" value="Chromosome 2"/>
</dbReference>
<accession>Q0DXW7</accession>
<evidence type="ECO:0000256" key="1">
    <source>
        <dbReference type="ARBA" id="ARBA00022737"/>
    </source>
</evidence>
<feature type="region of interest" description="Disordered" evidence="3">
    <location>
        <begin position="21"/>
        <end position="61"/>
    </location>
</feature>